<dbReference type="AlphaFoldDB" id="A0A017S4E6"/>
<sequence length="90" mass="10877">MRFGLSSIHKRKIFRFEGKSRWLIVLLLKKDMKGRTEKQVLGHLYVFRYSLFTFMILWLTFIHTRAQSIVEHTIVHDLNPIRYFPSYTAC</sequence>
<feature type="transmembrane region" description="Helical" evidence="1">
    <location>
        <begin position="40"/>
        <end position="61"/>
    </location>
</feature>
<keyword evidence="1" id="KW-1133">Transmembrane helix</keyword>
<dbReference type="EMBL" id="KK088444">
    <property type="protein sequence ID" value="EYE91489.1"/>
    <property type="molecule type" value="Genomic_DNA"/>
</dbReference>
<accession>A0A017S4E6</accession>
<gene>
    <name evidence="2" type="ORF">EURHEDRAFT_241226</name>
</gene>
<dbReference type="GeneID" id="63693189"/>
<keyword evidence="3" id="KW-1185">Reference proteome</keyword>
<protein>
    <submittedName>
        <fullName evidence="2">Uncharacterized protein</fullName>
    </submittedName>
</protein>
<evidence type="ECO:0000256" key="1">
    <source>
        <dbReference type="SAM" id="Phobius"/>
    </source>
</evidence>
<proteinExistence type="predicted"/>
<dbReference type="Proteomes" id="UP000019804">
    <property type="component" value="Unassembled WGS sequence"/>
</dbReference>
<keyword evidence="1" id="KW-0472">Membrane</keyword>
<name>A0A017S4E6_ASPRC</name>
<evidence type="ECO:0000313" key="2">
    <source>
        <dbReference type="EMBL" id="EYE91489.1"/>
    </source>
</evidence>
<evidence type="ECO:0000313" key="3">
    <source>
        <dbReference type="Proteomes" id="UP000019804"/>
    </source>
</evidence>
<keyword evidence="1" id="KW-0812">Transmembrane</keyword>
<dbReference type="RefSeq" id="XP_040635179.1">
    <property type="nucleotide sequence ID" value="XM_040778065.1"/>
</dbReference>
<dbReference type="HOGENOM" id="CLU_2440466_0_0_1"/>
<organism evidence="2 3">
    <name type="scientific">Aspergillus ruber (strain CBS 135680)</name>
    <dbReference type="NCBI Taxonomy" id="1388766"/>
    <lineage>
        <taxon>Eukaryota</taxon>
        <taxon>Fungi</taxon>
        <taxon>Dikarya</taxon>
        <taxon>Ascomycota</taxon>
        <taxon>Pezizomycotina</taxon>
        <taxon>Eurotiomycetes</taxon>
        <taxon>Eurotiomycetidae</taxon>
        <taxon>Eurotiales</taxon>
        <taxon>Aspergillaceae</taxon>
        <taxon>Aspergillus</taxon>
        <taxon>Aspergillus subgen. Aspergillus</taxon>
    </lineage>
</organism>
<reference evidence="3" key="1">
    <citation type="journal article" date="2014" name="Nat. Commun.">
        <title>Genomic adaptations of the halophilic Dead Sea filamentous fungus Eurotium rubrum.</title>
        <authorList>
            <person name="Kis-Papo T."/>
            <person name="Weig A.R."/>
            <person name="Riley R."/>
            <person name="Persoh D."/>
            <person name="Salamov A."/>
            <person name="Sun H."/>
            <person name="Lipzen A."/>
            <person name="Wasser S.P."/>
            <person name="Rambold G."/>
            <person name="Grigoriev I.V."/>
            <person name="Nevo E."/>
        </authorList>
    </citation>
    <scope>NUCLEOTIDE SEQUENCE [LARGE SCALE GENOMIC DNA]</scope>
    <source>
        <strain evidence="3">CBS 135680</strain>
    </source>
</reference>